<gene>
    <name evidence="6" type="ORF">ECRASSUSDP1_LOCUS1120</name>
</gene>
<evidence type="ECO:0000256" key="3">
    <source>
        <dbReference type="ARBA" id="ARBA00022833"/>
    </source>
</evidence>
<dbReference type="Proteomes" id="UP001295684">
    <property type="component" value="Unassembled WGS sequence"/>
</dbReference>
<dbReference type="GO" id="GO:0005886">
    <property type="term" value="C:plasma membrane"/>
    <property type="evidence" value="ECO:0007669"/>
    <property type="project" value="TreeGrafter"/>
</dbReference>
<dbReference type="GO" id="GO:0061630">
    <property type="term" value="F:ubiquitin protein ligase activity"/>
    <property type="evidence" value="ECO:0007669"/>
    <property type="project" value="TreeGrafter"/>
</dbReference>
<keyword evidence="1" id="KW-0479">Metal-binding</keyword>
<evidence type="ECO:0000313" key="7">
    <source>
        <dbReference type="Proteomes" id="UP001295684"/>
    </source>
</evidence>
<evidence type="ECO:0000256" key="1">
    <source>
        <dbReference type="ARBA" id="ARBA00022723"/>
    </source>
</evidence>
<reference evidence="6" key="1">
    <citation type="submission" date="2023-07" db="EMBL/GenBank/DDBJ databases">
        <authorList>
            <consortium name="AG Swart"/>
            <person name="Singh M."/>
            <person name="Singh A."/>
            <person name="Seah K."/>
            <person name="Emmerich C."/>
        </authorList>
    </citation>
    <scope>NUCLEOTIDE SEQUENCE</scope>
    <source>
        <strain evidence="6">DP1</strain>
    </source>
</reference>
<feature type="domain" description="RING-type" evidence="5">
    <location>
        <begin position="119"/>
        <end position="170"/>
    </location>
</feature>
<dbReference type="AlphaFoldDB" id="A0AAD1U0H5"/>
<dbReference type="PROSITE" id="PS50089">
    <property type="entry name" value="ZF_RING_2"/>
    <property type="match status" value="2"/>
</dbReference>
<dbReference type="PANTHER" id="PTHR45943:SF2">
    <property type="entry name" value="RING-TYPE DOMAIN-CONTAINING PROTEIN"/>
    <property type="match status" value="1"/>
</dbReference>
<keyword evidence="7" id="KW-1185">Reference proteome</keyword>
<accession>A0AAD1U0H5</accession>
<dbReference type="GO" id="GO:0005634">
    <property type="term" value="C:nucleus"/>
    <property type="evidence" value="ECO:0007669"/>
    <property type="project" value="TreeGrafter"/>
</dbReference>
<dbReference type="EMBL" id="CAMPGE010001057">
    <property type="protein sequence ID" value="CAI2359826.1"/>
    <property type="molecule type" value="Genomic_DNA"/>
</dbReference>
<dbReference type="GO" id="GO:0008270">
    <property type="term" value="F:zinc ion binding"/>
    <property type="evidence" value="ECO:0007669"/>
    <property type="project" value="UniProtKB-KW"/>
</dbReference>
<dbReference type="SMART" id="SM00184">
    <property type="entry name" value="RING"/>
    <property type="match status" value="2"/>
</dbReference>
<keyword evidence="2 4" id="KW-0863">Zinc-finger</keyword>
<comment type="caution">
    <text evidence="6">The sequence shown here is derived from an EMBL/GenBank/DDBJ whole genome shotgun (WGS) entry which is preliminary data.</text>
</comment>
<feature type="domain" description="RING-type" evidence="5">
    <location>
        <begin position="361"/>
        <end position="412"/>
    </location>
</feature>
<protein>
    <recommendedName>
        <fullName evidence="5">RING-type domain-containing protein</fullName>
    </recommendedName>
</protein>
<dbReference type="Pfam" id="PF13639">
    <property type="entry name" value="zf-RING_2"/>
    <property type="match status" value="1"/>
</dbReference>
<evidence type="ECO:0000259" key="5">
    <source>
        <dbReference type="PROSITE" id="PS50089"/>
    </source>
</evidence>
<name>A0AAD1U0H5_EUPCR</name>
<dbReference type="InterPro" id="IPR001965">
    <property type="entry name" value="Znf_PHD"/>
</dbReference>
<dbReference type="Gene3D" id="3.30.40.10">
    <property type="entry name" value="Zinc/RING finger domain, C3HC4 (zinc finger)"/>
    <property type="match status" value="2"/>
</dbReference>
<dbReference type="SMART" id="SM00249">
    <property type="entry name" value="PHD"/>
    <property type="match status" value="2"/>
</dbReference>
<organism evidence="6 7">
    <name type="scientific">Euplotes crassus</name>
    <dbReference type="NCBI Taxonomy" id="5936"/>
    <lineage>
        <taxon>Eukaryota</taxon>
        <taxon>Sar</taxon>
        <taxon>Alveolata</taxon>
        <taxon>Ciliophora</taxon>
        <taxon>Intramacronucleata</taxon>
        <taxon>Spirotrichea</taxon>
        <taxon>Hypotrichia</taxon>
        <taxon>Euplotida</taxon>
        <taxon>Euplotidae</taxon>
        <taxon>Moneuplotes</taxon>
    </lineage>
</organism>
<evidence type="ECO:0000313" key="6">
    <source>
        <dbReference type="EMBL" id="CAI2359826.1"/>
    </source>
</evidence>
<dbReference type="InterPro" id="IPR001841">
    <property type="entry name" value="Znf_RING"/>
</dbReference>
<sequence>MSVFEKVSKNRISKHYQRCNMMRKKYGRLFGITDQLLTIEANDLQDWRSLEALLNFLQGLVHKMIKSEESKPSKFREALKEKHQNNEQLNYMKNQSGIKEIKYRPGSVHGFEEEKYHKCTICSKPITSSDEERHNSILFSCEHLFHKNCTKFFAKKQYLKNTKIFCPECKIEIPNKTLNGLLGEDFIGNLETEQLKEYLMGQEDFVNCKCGNMLQLSPGIVDYNYKDDSGQLLSREAAQNMAKYRVRCNECNDIFCANCRTYPYHLGKTCKAFAEYQGAEKCRFCLTKLKTVRKQAPIAFKAVCRNSECEENMRKSCSKIHDCGHYCCGTKNEDRCLPCIDPECVQKSLEPTLGITGDDFCSICYMSGLSQAPSVQLGCKHIFHEECLIKVLEMKWSGPRINFEYIKCPTCKTEITCNHPHIGKSLKAAISLRAKINMKAWKRAKYEGINRDARLQASPYNGDLLSYAMARLSYYMCYKCHNPYFGGLKSCENNDGRGLDYFKPEELVCGSCSSKSIREGVKTCKKHGAEYIEFKCKFCCSVAQWFCWGSTHFCDECHTKQIKGENLTKKNLNELPQCIGESSCPLGIKHPPNGTQEYALGCTMCKTLTEHFEGF</sequence>
<proteinExistence type="predicted"/>
<evidence type="ECO:0000256" key="4">
    <source>
        <dbReference type="PROSITE-ProRule" id="PRU00175"/>
    </source>
</evidence>
<dbReference type="SUPFAM" id="SSF57850">
    <property type="entry name" value="RING/U-box"/>
    <property type="match status" value="2"/>
</dbReference>
<keyword evidence="3" id="KW-0862">Zinc</keyword>
<evidence type="ECO:0000256" key="2">
    <source>
        <dbReference type="ARBA" id="ARBA00022771"/>
    </source>
</evidence>
<dbReference type="InterPro" id="IPR013083">
    <property type="entry name" value="Znf_RING/FYVE/PHD"/>
</dbReference>
<dbReference type="PANTHER" id="PTHR45943">
    <property type="entry name" value="E3 UBIQUITIN-PROTEIN LIGASE MYCBP2"/>
    <property type="match status" value="1"/>
</dbReference>